<gene>
    <name evidence="4" type="ORF">EAG_14864</name>
</gene>
<keyword evidence="3" id="KW-0966">Cell projection</keyword>
<dbReference type="OMA" id="QNEWNQN"/>
<reference evidence="4 5" key="1">
    <citation type="journal article" date="2010" name="Science">
        <title>Genomic comparison of the ants Camponotus floridanus and Harpegnathos saltator.</title>
        <authorList>
            <person name="Bonasio R."/>
            <person name="Zhang G."/>
            <person name="Ye C."/>
            <person name="Mutti N.S."/>
            <person name="Fang X."/>
            <person name="Qin N."/>
            <person name="Donahue G."/>
            <person name="Yang P."/>
            <person name="Li Q."/>
            <person name="Li C."/>
            <person name="Zhang P."/>
            <person name="Huang Z."/>
            <person name="Berger S.L."/>
            <person name="Reinberg D."/>
            <person name="Wang J."/>
            <person name="Liebig J."/>
        </authorList>
    </citation>
    <scope>NUCLEOTIDE SEQUENCE [LARGE SCALE GENOMIC DNA]</scope>
    <source>
        <strain evidence="5">C129</strain>
    </source>
</reference>
<dbReference type="InterPro" id="IPR048256">
    <property type="entry name" value="Tektin-like"/>
</dbReference>
<dbReference type="InterPro" id="IPR000435">
    <property type="entry name" value="Tektins"/>
</dbReference>
<keyword evidence="2" id="KW-0963">Cytoplasm</keyword>
<dbReference type="OrthoDB" id="9886517at2759"/>
<comment type="similarity">
    <text evidence="1 3">Belongs to the tektin family.</text>
</comment>
<dbReference type="Proteomes" id="UP000000311">
    <property type="component" value="Unassembled WGS sequence"/>
</dbReference>
<dbReference type="GO" id="GO:0015630">
    <property type="term" value="C:microtubule cytoskeleton"/>
    <property type="evidence" value="ECO:0007669"/>
    <property type="project" value="UniProtKB-UniRule"/>
</dbReference>
<dbReference type="PANTHER" id="PTHR19960">
    <property type="entry name" value="TEKTIN"/>
    <property type="match status" value="1"/>
</dbReference>
<dbReference type="GO" id="GO:0005634">
    <property type="term" value="C:nucleus"/>
    <property type="evidence" value="ECO:0007669"/>
    <property type="project" value="TreeGrafter"/>
</dbReference>
<evidence type="ECO:0000313" key="4">
    <source>
        <dbReference type="EMBL" id="EFN71596.1"/>
    </source>
</evidence>
<dbReference type="EMBL" id="GL436716">
    <property type="protein sequence ID" value="EFN71596.1"/>
    <property type="molecule type" value="Genomic_DNA"/>
</dbReference>
<feature type="non-terminal residue" evidence="4">
    <location>
        <position position="1"/>
    </location>
</feature>
<dbReference type="Pfam" id="PF03148">
    <property type="entry name" value="Tektin"/>
    <property type="match status" value="1"/>
</dbReference>
<keyword evidence="3" id="KW-0969">Cilium</keyword>
<evidence type="ECO:0000256" key="2">
    <source>
        <dbReference type="ARBA" id="ARBA00022490"/>
    </source>
</evidence>
<evidence type="ECO:0000256" key="1">
    <source>
        <dbReference type="ARBA" id="ARBA00007209"/>
    </source>
</evidence>
<sequence length="366" mass="43001">QFQSWSTVGVPSCMEQVADSPVSVRIEEFHKTPRSHPWRPMLGYKILEAAPLFAQPVTNLMMDADRIPHGMTTKPLKFPNLVTSFDRNPLHAARAALCMRYTPYDWKQNQIRLYNEVDANRCSSEKLRKDSVRLIREVDEKIQKKQMKNDQKGENITSWRNEVASELERLIIEDDRLQECRHNLQIAIQNLEGQLHIAQECLYHRESRKDTDLVHDEVESALLKEIETIRNCETKLEQITNRCINQIQEEILNIEKSMKLIQKTIADLEILKVANTRNLDTKLYRSEAEQCKNHTQFRINKEVKDINKIIYDMNLKLQQCKAQHQQLLHTKSNLESDLKFKTDVLFIDRDKCIGLRRSYLTSITKF</sequence>
<dbReference type="GO" id="GO:0005930">
    <property type="term" value="C:axoneme"/>
    <property type="evidence" value="ECO:0007669"/>
    <property type="project" value="UniProtKB-SubCell"/>
</dbReference>
<dbReference type="GO" id="GO:0060294">
    <property type="term" value="P:cilium movement involved in cell motility"/>
    <property type="evidence" value="ECO:0007669"/>
    <property type="project" value="UniProtKB-UniRule"/>
</dbReference>
<name>E2A4R2_CAMFO</name>
<accession>E2A4R2</accession>
<dbReference type="AlphaFoldDB" id="E2A4R2"/>
<organism evidence="5">
    <name type="scientific">Camponotus floridanus</name>
    <name type="common">Florida carpenter ant</name>
    <dbReference type="NCBI Taxonomy" id="104421"/>
    <lineage>
        <taxon>Eukaryota</taxon>
        <taxon>Metazoa</taxon>
        <taxon>Ecdysozoa</taxon>
        <taxon>Arthropoda</taxon>
        <taxon>Hexapoda</taxon>
        <taxon>Insecta</taxon>
        <taxon>Pterygota</taxon>
        <taxon>Neoptera</taxon>
        <taxon>Endopterygota</taxon>
        <taxon>Hymenoptera</taxon>
        <taxon>Apocrita</taxon>
        <taxon>Aculeata</taxon>
        <taxon>Formicoidea</taxon>
        <taxon>Formicidae</taxon>
        <taxon>Formicinae</taxon>
        <taxon>Camponotus</taxon>
    </lineage>
</organism>
<evidence type="ECO:0000256" key="3">
    <source>
        <dbReference type="RuleBase" id="RU367040"/>
    </source>
</evidence>
<proteinExistence type="inferred from homology"/>
<keyword evidence="5" id="KW-1185">Reference proteome</keyword>
<comment type="subcellular location">
    <subcellularLocation>
        <location evidence="3">Cytoplasm</location>
        <location evidence="3">Cytoskeleton</location>
        <location evidence="3">Cilium axoneme</location>
    </subcellularLocation>
</comment>
<keyword evidence="3" id="KW-0282">Flagellum</keyword>
<dbReference type="InParanoid" id="E2A4R2"/>
<protein>
    <recommendedName>
        <fullName evidence="3">Tektin</fullName>
    </recommendedName>
</protein>
<evidence type="ECO:0000313" key="5">
    <source>
        <dbReference type="Proteomes" id="UP000000311"/>
    </source>
</evidence>
<dbReference type="PANTHER" id="PTHR19960:SF11">
    <property type="entry name" value="TEKTIN"/>
    <property type="match status" value="1"/>
</dbReference>
<dbReference type="GO" id="GO:0060271">
    <property type="term" value="P:cilium assembly"/>
    <property type="evidence" value="ECO:0007669"/>
    <property type="project" value="UniProtKB-UniRule"/>
</dbReference>
<dbReference type="STRING" id="104421.E2A4R2"/>